<keyword evidence="4" id="KW-1185">Reference proteome</keyword>
<keyword evidence="1" id="KW-1133">Transmembrane helix</keyword>
<accession>L1IVN8</accession>
<dbReference type="AlphaFoldDB" id="L1IVN8"/>
<sequence>MKRTVASSHLKSHVRMNARLKEETFKLWRRAIRSRKKAAMKWFKSTLSWAFVSWSSLLEDHRLLYGEVTNKLQGVVVGIGATMGMIMLKEWNLVVSRRKAALKRWSQGALWRCLKLWIQSYEEAMSVFEEVREKFSSIVSYISGETMSLMFEEWKSLWSKNKRAAMRFKNTSLWFHLSSWISSFLDRKREAQVLASIRHRMHTRELRAAFLHYAQHVEDLGI</sequence>
<dbReference type="Proteomes" id="UP000011087">
    <property type="component" value="Unassembled WGS sequence"/>
</dbReference>
<evidence type="ECO:0000313" key="4">
    <source>
        <dbReference type="Proteomes" id="UP000011087"/>
    </source>
</evidence>
<dbReference type="HOGENOM" id="CLU_1248196_0_0_1"/>
<gene>
    <name evidence="2" type="ORF">GUITHDRAFT_154180</name>
</gene>
<dbReference type="EMBL" id="JH993033">
    <property type="protein sequence ID" value="EKX40177.1"/>
    <property type="molecule type" value="Genomic_DNA"/>
</dbReference>
<dbReference type="EnsemblProtists" id="EKX40177">
    <property type="protein sequence ID" value="EKX40177"/>
    <property type="gene ID" value="GUITHDRAFT_154180"/>
</dbReference>
<organism evidence="2">
    <name type="scientific">Guillardia theta (strain CCMP2712)</name>
    <name type="common">Cryptophyte</name>
    <dbReference type="NCBI Taxonomy" id="905079"/>
    <lineage>
        <taxon>Eukaryota</taxon>
        <taxon>Cryptophyceae</taxon>
        <taxon>Pyrenomonadales</taxon>
        <taxon>Geminigeraceae</taxon>
        <taxon>Guillardia</taxon>
    </lineage>
</organism>
<feature type="transmembrane region" description="Helical" evidence="1">
    <location>
        <begin position="74"/>
        <end position="95"/>
    </location>
</feature>
<keyword evidence="1" id="KW-0472">Membrane</keyword>
<evidence type="ECO:0000313" key="3">
    <source>
        <dbReference type="EnsemblProtists" id="EKX40177"/>
    </source>
</evidence>
<dbReference type="RefSeq" id="XP_005827157.1">
    <property type="nucleotide sequence ID" value="XM_005827100.1"/>
</dbReference>
<reference evidence="2 4" key="1">
    <citation type="journal article" date="2012" name="Nature">
        <title>Algal genomes reveal evolutionary mosaicism and the fate of nucleomorphs.</title>
        <authorList>
            <consortium name="DOE Joint Genome Institute"/>
            <person name="Curtis B.A."/>
            <person name="Tanifuji G."/>
            <person name="Burki F."/>
            <person name="Gruber A."/>
            <person name="Irimia M."/>
            <person name="Maruyama S."/>
            <person name="Arias M.C."/>
            <person name="Ball S.G."/>
            <person name="Gile G.H."/>
            <person name="Hirakawa Y."/>
            <person name="Hopkins J.F."/>
            <person name="Kuo A."/>
            <person name="Rensing S.A."/>
            <person name="Schmutz J."/>
            <person name="Symeonidi A."/>
            <person name="Elias M."/>
            <person name="Eveleigh R.J."/>
            <person name="Herman E.K."/>
            <person name="Klute M.J."/>
            <person name="Nakayama T."/>
            <person name="Obornik M."/>
            <person name="Reyes-Prieto A."/>
            <person name="Armbrust E.V."/>
            <person name="Aves S.J."/>
            <person name="Beiko R.G."/>
            <person name="Coutinho P."/>
            <person name="Dacks J.B."/>
            <person name="Durnford D.G."/>
            <person name="Fast N.M."/>
            <person name="Green B.R."/>
            <person name="Grisdale C.J."/>
            <person name="Hempel F."/>
            <person name="Henrissat B."/>
            <person name="Hoppner M.P."/>
            <person name="Ishida K."/>
            <person name="Kim E."/>
            <person name="Koreny L."/>
            <person name="Kroth P.G."/>
            <person name="Liu Y."/>
            <person name="Malik S.B."/>
            <person name="Maier U.G."/>
            <person name="McRose D."/>
            <person name="Mock T."/>
            <person name="Neilson J.A."/>
            <person name="Onodera N.T."/>
            <person name="Poole A.M."/>
            <person name="Pritham E.J."/>
            <person name="Richards T.A."/>
            <person name="Rocap G."/>
            <person name="Roy S.W."/>
            <person name="Sarai C."/>
            <person name="Schaack S."/>
            <person name="Shirato S."/>
            <person name="Slamovits C.H."/>
            <person name="Spencer D.F."/>
            <person name="Suzuki S."/>
            <person name="Worden A.Z."/>
            <person name="Zauner S."/>
            <person name="Barry K."/>
            <person name="Bell C."/>
            <person name="Bharti A.K."/>
            <person name="Crow J.A."/>
            <person name="Grimwood J."/>
            <person name="Kramer R."/>
            <person name="Lindquist E."/>
            <person name="Lucas S."/>
            <person name="Salamov A."/>
            <person name="McFadden G.I."/>
            <person name="Lane C.E."/>
            <person name="Keeling P.J."/>
            <person name="Gray M.W."/>
            <person name="Grigoriev I.V."/>
            <person name="Archibald J.M."/>
        </authorList>
    </citation>
    <scope>NUCLEOTIDE SEQUENCE</scope>
    <source>
        <strain evidence="2 4">CCMP2712</strain>
    </source>
</reference>
<dbReference type="PaxDb" id="55529-EKX40177"/>
<reference evidence="4" key="2">
    <citation type="submission" date="2012-11" db="EMBL/GenBank/DDBJ databases">
        <authorList>
            <person name="Kuo A."/>
            <person name="Curtis B.A."/>
            <person name="Tanifuji G."/>
            <person name="Burki F."/>
            <person name="Gruber A."/>
            <person name="Irimia M."/>
            <person name="Maruyama S."/>
            <person name="Arias M.C."/>
            <person name="Ball S.G."/>
            <person name="Gile G.H."/>
            <person name="Hirakawa Y."/>
            <person name="Hopkins J.F."/>
            <person name="Rensing S.A."/>
            <person name="Schmutz J."/>
            <person name="Symeonidi A."/>
            <person name="Elias M."/>
            <person name="Eveleigh R.J."/>
            <person name="Herman E.K."/>
            <person name="Klute M.J."/>
            <person name="Nakayama T."/>
            <person name="Obornik M."/>
            <person name="Reyes-Prieto A."/>
            <person name="Armbrust E.V."/>
            <person name="Aves S.J."/>
            <person name="Beiko R.G."/>
            <person name="Coutinho P."/>
            <person name="Dacks J.B."/>
            <person name="Durnford D.G."/>
            <person name="Fast N.M."/>
            <person name="Green B.R."/>
            <person name="Grisdale C."/>
            <person name="Hempe F."/>
            <person name="Henrissat B."/>
            <person name="Hoppner M.P."/>
            <person name="Ishida K.-I."/>
            <person name="Kim E."/>
            <person name="Koreny L."/>
            <person name="Kroth P.G."/>
            <person name="Liu Y."/>
            <person name="Malik S.-B."/>
            <person name="Maier U.G."/>
            <person name="McRose D."/>
            <person name="Mock T."/>
            <person name="Neilson J.A."/>
            <person name="Onodera N.T."/>
            <person name="Poole A.M."/>
            <person name="Pritham E.J."/>
            <person name="Richards T.A."/>
            <person name="Rocap G."/>
            <person name="Roy S.W."/>
            <person name="Sarai C."/>
            <person name="Schaack S."/>
            <person name="Shirato S."/>
            <person name="Slamovits C.H."/>
            <person name="Spencer D.F."/>
            <person name="Suzuki S."/>
            <person name="Worden A.Z."/>
            <person name="Zauner S."/>
            <person name="Barry K."/>
            <person name="Bell C."/>
            <person name="Bharti A.K."/>
            <person name="Crow J.A."/>
            <person name="Grimwood J."/>
            <person name="Kramer R."/>
            <person name="Lindquist E."/>
            <person name="Lucas S."/>
            <person name="Salamov A."/>
            <person name="McFadden G.I."/>
            <person name="Lane C.E."/>
            <person name="Keeling P.J."/>
            <person name="Gray M.W."/>
            <person name="Grigoriev I.V."/>
            <person name="Archibald J.M."/>
        </authorList>
    </citation>
    <scope>NUCLEOTIDE SEQUENCE</scope>
    <source>
        <strain evidence="4">CCMP2712</strain>
    </source>
</reference>
<name>L1IVN8_GUITC</name>
<evidence type="ECO:0000256" key="1">
    <source>
        <dbReference type="SAM" id="Phobius"/>
    </source>
</evidence>
<feature type="non-terminal residue" evidence="2">
    <location>
        <position position="1"/>
    </location>
</feature>
<protein>
    <submittedName>
        <fullName evidence="2 3">Uncharacterized protein</fullName>
    </submittedName>
</protein>
<reference evidence="3" key="3">
    <citation type="submission" date="2016-03" db="UniProtKB">
        <authorList>
            <consortium name="EnsemblProtists"/>
        </authorList>
    </citation>
    <scope>IDENTIFICATION</scope>
</reference>
<dbReference type="KEGG" id="gtt:GUITHDRAFT_154180"/>
<proteinExistence type="predicted"/>
<evidence type="ECO:0000313" key="2">
    <source>
        <dbReference type="EMBL" id="EKX40177.1"/>
    </source>
</evidence>
<dbReference type="GeneID" id="17296915"/>
<keyword evidence="1" id="KW-0812">Transmembrane</keyword>